<proteinExistence type="predicted"/>
<dbReference type="Proteomes" id="UP000266118">
    <property type="component" value="Chromosome"/>
</dbReference>
<gene>
    <name evidence="1" type="ORF">D6B99_08550</name>
</gene>
<dbReference type="KEGG" id="ark:D6B99_08550"/>
<dbReference type="InterPro" id="IPR023296">
    <property type="entry name" value="Glyco_hydro_beta-prop_sf"/>
</dbReference>
<evidence type="ECO:0000313" key="2">
    <source>
        <dbReference type="Proteomes" id="UP000266118"/>
    </source>
</evidence>
<evidence type="ECO:0000313" key="1">
    <source>
        <dbReference type="EMBL" id="AYD49354.1"/>
    </source>
</evidence>
<dbReference type="EMBL" id="CP032489">
    <property type="protein sequence ID" value="AYD49354.1"/>
    <property type="molecule type" value="Genomic_DNA"/>
</dbReference>
<dbReference type="AlphaFoldDB" id="A0A386HV29"/>
<keyword evidence="2" id="KW-1185">Reference proteome</keyword>
<organism evidence="1 2">
    <name type="scientific">Arachidicoccus soli</name>
    <dbReference type="NCBI Taxonomy" id="2341117"/>
    <lineage>
        <taxon>Bacteria</taxon>
        <taxon>Pseudomonadati</taxon>
        <taxon>Bacteroidota</taxon>
        <taxon>Chitinophagia</taxon>
        <taxon>Chitinophagales</taxon>
        <taxon>Chitinophagaceae</taxon>
        <taxon>Arachidicoccus</taxon>
    </lineage>
</organism>
<name>A0A386HV29_9BACT</name>
<dbReference type="SUPFAM" id="SSF75005">
    <property type="entry name" value="Arabinanase/levansucrase/invertase"/>
    <property type="match status" value="3"/>
</dbReference>
<dbReference type="PANTHER" id="PTHR35279:SF1">
    <property type="entry name" value="ARABINANASE_LEVANSUCRASE_INVERTASE"/>
    <property type="match status" value="1"/>
</dbReference>
<sequence length="370" mass="42614">MRMSFLMAMFFGSTAIGFCQTKPRTVSAQKMQEVYKTIQTPYKYGLVLVPSDNSKKIDCPSVFRAHGKWFMTYIEFTGRGYQTWLAESPDLLHWVTKGKLMSFSDTTDWDNNQKAGYVALETFDWGGEYQWQKYNGRYWMSYFGGNKRGYEAGILSLGMAYNLNDPSKVAEWKRLAHPILTPKDADVSWWDNHTQYKSTVIWDKNKLTGHPFVMYYNANGDSLDKKRGAERIGMAVSDDMIHWQRFGKDPVLDHHSGITGDPMIQKIGNLYVMFYFGAFWNHSGQVFNKFACSYDLVHWTDWTGKPLIEASEPFDNAFAHKSFVVKYKGIVYHFYCAVDKAWQRGIAVATSKDMGKSALHFVAPPVKKKK</sequence>
<dbReference type="Gene3D" id="2.115.10.20">
    <property type="entry name" value="Glycosyl hydrolase domain, family 43"/>
    <property type="match status" value="2"/>
</dbReference>
<protein>
    <submittedName>
        <fullName evidence="1">Glycosylase</fullName>
    </submittedName>
</protein>
<dbReference type="OrthoDB" id="2534034at2"/>
<reference evidence="1 2" key="1">
    <citation type="submission" date="2018-09" db="EMBL/GenBank/DDBJ databases">
        <title>Arachidicoccus sp. nov., a bacterium isolated from soil.</title>
        <authorList>
            <person name="Weon H.-Y."/>
            <person name="Kwon S.-W."/>
            <person name="Lee S.A."/>
        </authorList>
    </citation>
    <scope>NUCLEOTIDE SEQUENCE [LARGE SCALE GENOMIC DNA]</scope>
    <source>
        <strain evidence="1 2">KIS59-12</strain>
    </source>
</reference>
<accession>A0A386HV29</accession>
<dbReference type="PANTHER" id="PTHR35279">
    <property type="match status" value="1"/>
</dbReference>